<reference evidence="4" key="1">
    <citation type="submission" date="2020-11" db="EMBL/GenBank/DDBJ databases">
        <authorList>
            <consortium name="DOE Joint Genome Institute"/>
            <person name="Ahrendt S."/>
            <person name="Riley R."/>
            <person name="Andreopoulos W."/>
            <person name="Labutti K."/>
            <person name="Pangilinan J."/>
            <person name="Ruiz-Duenas F.J."/>
            <person name="Barrasa J.M."/>
            <person name="Sanchez-Garcia M."/>
            <person name="Camarero S."/>
            <person name="Miyauchi S."/>
            <person name="Serrano A."/>
            <person name="Linde D."/>
            <person name="Babiker R."/>
            <person name="Drula E."/>
            <person name="Ayuso-Fernandez I."/>
            <person name="Pacheco R."/>
            <person name="Padilla G."/>
            <person name="Ferreira P."/>
            <person name="Barriuso J."/>
            <person name="Kellner H."/>
            <person name="Castanera R."/>
            <person name="Alfaro M."/>
            <person name="Ramirez L."/>
            <person name="Pisabarro A.G."/>
            <person name="Kuo A."/>
            <person name="Tritt A."/>
            <person name="Lipzen A."/>
            <person name="He G."/>
            <person name="Yan M."/>
            <person name="Ng V."/>
            <person name="Cullen D."/>
            <person name="Martin F."/>
            <person name="Rosso M.-N."/>
            <person name="Henrissat B."/>
            <person name="Hibbett D."/>
            <person name="Martinez A.T."/>
            <person name="Grigoriev I.V."/>
        </authorList>
    </citation>
    <scope>NUCLEOTIDE SEQUENCE</scope>
    <source>
        <strain evidence="4">ATCC 90797</strain>
    </source>
</reference>
<dbReference type="PROSITE" id="PS00061">
    <property type="entry name" value="ADH_SHORT"/>
    <property type="match status" value="1"/>
</dbReference>
<evidence type="ECO:0000256" key="3">
    <source>
        <dbReference type="ARBA" id="ARBA00023002"/>
    </source>
</evidence>
<comment type="caution">
    <text evidence="4">The sequence shown here is derived from an EMBL/GenBank/DDBJ whole genome shotgun (WGS) entry which is preliminary data.</text>
</comment>
<dbReference type="InterPro" id="IPR002347">
    <property type="entry name" value="SDR_fam"/>
</dbReference>
<dbReference type="OrthoDB" id="37659at2759"/>
<dbReference type="AlphaFoldDB" id="A0A9P6A7X6"/>
<sequence length="267" mass="29476">MIELKVFGYLIYGVGLNIPSSNDSGCVLVTGVTAGIGRALAYAISDPPSKPRVIAAGRRQDRLDELASKMDTIQVNFDTDKETIKMFVDDTIAKYPDYETWFQKPETIDLDKLLSELNVNYTSTLTIIPYFLPHLLKLAADGRPCFICPVTAGLGITPGAWVANYSASKAALHSLCYSLHAYLQGTNVHIMEIIPPLVESELHDAEDTTKVLTKKWMPLEEYIPVTMDGLTKGDFQILSGVSLAGLNRSERGKDEMVMKGLEVQKSW</sequence>
<protein>
    <submittedName>
        <fullName evidence="4">NAD(P)-binding protein</fullName>
    </submittedName>
</protein>
<name>A0A9P6A7X6_PLEER</name>
<dbReference type="EMBL" id="MU154530">
    <property type="protein sequence ID" value="KAF9499845.1"/>
    <property type="molecule type" value="Genomic_DNA"/>
</dbReference>
<gene>
    <name evidence="4" type="ORF">BDN71DRAFT_1586496</name>
</gene>
<comment type="similarity">
    <text evidence="1">Belongs to the short-chain dehydrogenases/reductases (SDR) family.</text>
</comment>
<dbReference type="InterPro" id="IPR020904">
    <property type="entry name" value="Sc_DH/Rdtase_CS"/>
</dbReference>
<dbReference type="InterPro" id="IPR036291">
    <property type="entry name" value="NAD(P)-bd_dom_sf"/>
</dbReference>
<dbReference type="SUPFAM" id="SSF51735">
    <property type="entry name" value="NAD(P)-binding Rossmann-fold domains"/>
    <property type="match status" value="1"/>
</dbReference>
<dbReference type="Gene3D" id="3.40.50.720">
    <property type="entry name" value="NAD(P)-binding Rossmann-like Domain"/>
    <property type="match status" value="1"/>
</dbReference>
<evidence type="ECO:0000313" key="5">
    <source>
        <dbReference type="Proteomes" id="UP000807025"/>
    </source>
</evidence>
<evidence type="ECO:0000256" key="1">
    <source>
        <dbReference type="ARBA" id="ARBA00006484"/>
    </source>
</evidence>
<dbReference type="PANTHER" id="PTHR43669:SF3">
    <property type="entry name" value="ALCOHOL DEHYDROGENASE, PUTATIVE (AFU_ORTHOLOGUE AFUA_3G03445)-RELATED"/>
    <property type="match status" value="1"/>
</dbReference>
<keyword evidence="5" id="KW-1185">Reference proteome</keyword>
<dbReference type="Proteomes" id="UP000807025">
    <property type="component" value="Unassembled WGS sequence"/>
</dbReference>
<dbReference type="GO" id="GO:0016491">
    <property type="term" value="F:oxidoreductase activity"/>
    <property type="evidence" value="ECO:0007669"/>
    <property type="project" value="UniProtKB-KW"/>
</dbReference>
<evidence type="ECO:0000313" key="4">
    <source>
        <dbReference type="EMBL" id="KAF9499845.1"/>
    </source>
</evidence>
<evidence type="ECO:0000256" key="2">
    <source>
        <dbReference type="ARBA" id="ARBA00022857"/>
    </source>
</evidence>
<keyword evidence="2" id="KW-0521">NADP</keyword>
<accession>A0A9P6A7X6</accession>
<dbReference type="PRINTS" id="PR00081">
    <property type="entry name" value="GDHRDH"/>
</dbReference>
<keyword evidence="3" id="KW-0560">Oxidoreductase</keyword>
<proteinExistence type="inferred from homology"/>
<dbReference type="PANTHER" id="PTHR43669">
    <property type="entry name" value="5-KETO-D-GLUCONATE 5-REDUCTASE"/>
    <property type="match status" value="1"/>
</dbReference>
<organism evidence="4 5">
    <name type="scientific">Pleurotus eryngii</name>
    <name type="common">Boletus of the steppes</name>
    <dbReference type="NCBI Taxonomy" id="5323"/>
    <lineage>
        <taxon>Eukaryota</taxon>
        <taxon>Fungi</taxon>
        <taxon>Dikarya</taxon>
        <taxon>Basidiomycota</taxon>
        <taxon>Agaricomycotina</taxon>
        <taxon>Agaricomycetes</taxon>
        <taxon>Agaricomycetidae</taxon>
        <taxon>Agaricales</taxon>
        <taxon>Pleurotineae</taxon>
        <taxon>Pleurotaceae</taxon>
        <taxon>Pleurotus</taxon>
    </lineage>
</organism>
<dbReference type="Pfam" id="PF00106">
    <property type="entry name" value="adh_short"/>
    <property type="match status" value="1"/>
</dbReference>